<name>A0A0G2EM84_PHACM</name>
<evidence type="ECO:0000313" key="10">
    <source>
        <dbReference type="EMBL" id="KKY23419.1"/>
    </source>
</evidence>
<dbReference type="InterPro" id="IPR007219">
    <property type="entry name" value="XnlR_reg_dom"/>
</dbReference>
<evidence type="ECO:0000256" key="7">
    <source>
        <dbReference type="SAM" id="MobiDB-lite"/>
    </source>
</evidence>
<keyword evidence="6" id="KW-0539">Nucleus</keyword>
<dbReference type="InterPro" id="IPR050815">
    <property type="entry name" value="TF_fung"/>
</dbReference>
<organism evidence="10 11">
    <name type="scientific">Phaeomoniella chlamydospora</name>
    <name type="common">Phaeoacremonium chlamydosporum</name>
    <dbReference type="NCBI Taxonomy" id="158046"/>
    <lineage>
        <taxon>Eukaryota</taxon>
        <taxon>Fungi</taxon>
        <taxon>Dikarya</taxon>
        <taxon>Ascomycota</taxon>
        <taxon>Pezizomycotina</taxon>
        <taxon>Eurotiomycetes</taxon>
        <taxon>Chaetothyriomycetidae</taxon>
        <taxon>Phaeomoniellales</taxon>
        <taxon>Phaeomoniellaceae</taxon>
        <taxon>Phaeomoniella</taxon>
    </lineage>
</organism>
<dbReference type="GO" id="GO:0005634">
    <property type="term" value="C:nucleus"/>
    <property type="evidence" value="ECO:0007669"/>
    <property type="project" value="UniProtKB-SubCell"/>
</dbReference>
<sequence>MLPIVEESAVSFSGSNEDLSSGDEALSPRSRDRKRKRSNQKISCELCKARKVKCDRAEPACTWCARHNRECVYKERQKPGLKSAYGLELEAKINRLDALLQILGRRVEDHIVKDHIIPPSSTSTSPAFSQPLTTFTPYDNPIDTPNISAASYPKPPSSEAAWKSPEIQDFSRPAEMVTPGRASVQSFMSVSMPDTVTRPESTGHMANGNLLNGTGSSTDTDLPPNDMLYTLVDLYFKHVNTWCPILDRKATFGTFFGSTSLPEPDRILLHAIVATTLRFCKDPRLKPETRKRYHDASKHEVELYGLDHISVEALKALVILALDVLGASNGPRGWNLLALIARNIIHLDLCVESNVFLSAVGTPATGSLRRVALSQPTSWIEDEGRRRLCWMVYILDRYATVATTFDFMLNDQEMNRALPCRYDLFSKNEAVETRSFDWADQTQPESTLNKPENLGSFSYHCEVLRILSRIHMFLREPLDVTAMTDVQRWRTTYRALDGELNTWLHGLPGEYGKISQLCHSDPASRVANWIMLHAAFVTSVIRLHSCAAYPTSRSPIFMPSHYAMQRCLSAVESLRDIAQDVLDTKGLDLLGPPFAFSLWSSARLLLVHAATMECEVDPKIHFFVSTLRHMGQYWEVADNYSKILTRVVQEGQSGSMTFTAMRKCSYDLSRLASSKRRTVLEPQSTRVTTLNELEYIDVFDFFNYPRVPDVIVTTPTRSGMLSDTQDIGSLTCIRTDFVAPTPESDWLRFQPPYE</sequence>
<dbReference type="GO" id="GO:0003677">
    <property type="term" value="F:DNA binding"/>
    <property type="evidence" value="ECO:0007669"/>
    <property type="project" value="UniProtKB-KW"/>
</dbReference>
<evidence type="ECO:0000256" key="6">
    <source>
        <dbReference type="ARBA" id="ARBA00023242"/>
    </source>
</evidence>
<keyword evidence="4" id="KW-0238">DNA-binding</keyword>
<comment type="subcellular location">
    <subcellularLocation>
        <location evidence="1">Nucleus</location>
    </subcellularLocation>
</comment>
<dbReference type="CDD" id="cd12148">
    <property type="entry name" value="fungal_TF_MHR"/>
    <property type="match status" value="1"/>
</dbReference>
<dbReference type="SMART" id="SM00066">
    <property type="entry name" value="GAL4"/>
    <property type="match status" value="1"/>
</dbReference>
<keyword evidence="5" id="KW-0804">Transcription</keyword>
<dbReference type="InterPro" id="IPR007110">
    <property type="entry name" value="Ig-like_dom"/>
</dbReference>
<dbReference type="EMBL" id="LCWF01000068">
    <property type="protein sequence ID" value="KKY23419.1"/>
    <property type="molecule type" value="Genomic_DNA"/>
</dbReference>
<dbReference type="Proteomes" id="UP000053317">
    <property type="component" value="Unassembled WGS sequence"/>
</dbReference>
<dbReference type="GO" id="GO:0000981">
    <property type="term" value="F:DNA-binding transcription factor activity, RNA polymerase II-specific"/>
    <property type="evidence" value="ECO:0007669"/>
    <property type="project" value="InterPro"/>
</dbReference>
<keyword evidence="3" id="KW-0805">Transcription regulation</keyword>
<dbReference type="InterPro" id="IPR036864">
    <property type="entry name" value="Zn2-C6_fun-type_DNA-bd_sf"/>
</dbReference>
<accession>A0A0G2EM84</accession>
<feature type="domain" description="Zn(2)-C6 fungal-type" evidence="8">
    <location>
        <begin position="43"/>
        <end position="73"/>
    </location>
</feature>
<keyword evidence="2" id="KW-0479">Metal-binding</keyword>
<evidence type="ECO:0000256" key="5">
    <source>
        <dbReference type="ARBA" id="ARBA00023163"/>
    </source>
</evidence>
<evidence type="ECO:0000259" key="9">
    <source>
        <dbReference type="PROSITE" id="PS50835"/>
    </source>
</evidence>
<dbReference type="CDD" id="cd00067">
    <property type="entry name" value="GAL4"/>
    <property type="match status" value="1"/>
</dbReference>
<dbReference type="Gene3D" id="4.10.240.10">
    <property type="entry name" value="Zn(2)-C6 fungal-type DNA-binding domain"/>
    <property type="match status" value="1"/>
</dbReference>
<dbReference type="Pfam" id="PF04082">
    <property type="entry name" value="Fungal_trans"/>
    <property type="match status" value="1"/>
</dbReference>
<dbReference type="SUPFAM" id="SSF57701">
    <property type="entry name" value="Zn2/Cys6 DNA-binding domain"/>
    <property type="match status" value="1"/>
</dbReference>
<evidence type="ECO:0000256" key="2">
    <source>
        <dbReference type="ARBA" id="ARBA00022723"/>
    </source>
</evidence>
<dbReference type="AlphaFoldDB" id="A0A0G2EM84"/>
<protein>
    <submittedName>
        <fullName evidence="10">Putative c6 transcription factor</fullName>
    </submittedName>
</protein>
<dbReference type="InterPro" id="IPR001138">
    <property type="entry name" value="Zn2Cys6_DnaBD"/>
</dbReference>
<dbReference type="GO" id="GO:0006351">
    <property type="term" value="P:DNA-templated transcription"/>
    <property type="evidence" value="ECO:0007669"/>
    <property type="project" value="InterPro"/>
</dbReference>
<evidence type="ECO:0000313" key="11">
    <source>
        <dbReference type="Proteomes" id="UP000053317"/>
    </source>
</evidence>
<feature type="region of interest" description="Disordered" evidence="7">
    <location>
        <begin position="1"/>
        <end position="35"/>
    </location>
</feature>
<gene>
    <name evidence="10" type="ORF">UCRPC4_g02934</name>
</gene>
<evidence type="ECO:0000256" key="4">
    <source>
        <dbReference type="ARBA" id="ARBA00023125"/>
    </source>
</evidence>
<evidence type="ECO:0000256" key="1">
    <source>
        <dbReference type="ARBA" id="ARBA00004123"/>
    </source>
</evidence>
<dbReference type="SMART" id="SM00906">
    <property type="entry name" value="Fungal_trans"/>
    <property type="match status" value="1"/>
</dbReference>
<feature type="domain" description="Ig-like" evidence="9">
    <location>
        <begin position="708"/>
        <end position="754"/>
    </location>
</feature>
<reference evidence="10 11" key="2">
    <citation type="submission" date="2015-05" db="EMBL/GenBank/DDBJ databases">
        <authorList>
            <person name="Morales-Cruz A."/>
            <person name="Amrine K.C."/>
            <person name="Cantu D."/>
        </authorList>
    </citation>
    <scope>NUCLEOTIDE SEQUENCE [LARGE SCALE GENOMIC DNA]</scope>
    <source>
        <strain evidence="10">UCRPC4</strain>
    </source>
</reference>
<reference evidence="10 11" key="1">
    <citation type="submission" date="2015-05" db="EMBL/GenBank/DDBJ databases">
        <title>Distinctive expansion of gene families associated with plant cell wall degradation and secondary metabolism in the genomes of grapevine trunk pathogens.</title>
        <authorList>
            <person name="Lawrence D.P."/>
            <person name="Travadon R."/>
            <person name="Rolshausen P.E."/>
            <person name="Baumgartner K."/>
        </authorList>
    </citation>
    <scope>NUCLEOTIDE SEQUENCE [LARGE SCALE GENOMIC DNA]</scope>
    <source>
        <strain evidence="10">UCRPC4</strain>
    </source>
</reference>
<keyword evidence="11" id="KW-1185">Reference proteome</keyword>
<dbReference type="Pfam" id="PF00172">
    <property type="entry name" value="Zn_clus"/>
    <property type="match status" value="1"/>
</dbReference>
<dbReference type="OrthoDB" id="5376052at2759"/>
<dbReference type="PANTHER" id="PTHR47338:SF28">
    <property type="entry name" value="C6 TRANSCRIPTION FACTOR"/>
    <property type="match status" value="1"/>
</dbReference>
<dbReference type="PANTHER" id="PTHR47338">
    <property type="entry name" value="ZN(II)2CYS6 TRANSCRIPTION FACTOR (EUROFUNG)-RELATED"/>
    <property type="match status" value="1"/>
</dbReference>
<dbReference type="GO" id="GO:0008270">
    <property type="term" value="F:zinc ion binding"/>
    <property type="evidence" value="ECO:0007669"/>
    <property type="project" value="InterPro"/>
</dbReference>
<dbReference type="PROSITE" id="PS00463">
    <property type="entry name" value="ZN2_CY6_FUNGAL_1"/>
    <property type="match status" value="1"/>
</dbReference>
<feature type="compositionally biased region" description="Polar residues" evidence="7">
    <location>
        <begin position="10"/>
        <end position="19"/>
    </location>
</feature>
<dbReference type="PROSITE" id="PS50835">
    <property type="entry name" value="IG_LIKE"/>
    <property type="match status" value="1"/>
</dbReference>
<proteinExistence type="predicted"/>
<evidence type="ECO:0000256" key="3">
    <source>
        <dbReference type="ARBA" id="ARBA00023015"/>
    </source>
</evidence>
<comment type="caution">
    <text evidence="10">The sequence shown here is derived from an EMBL/GenBank/DDBJ whole genome shotgun (WGS) entry which is preliminary data.</text>
</comment>
<evidence type="ECO:0000259" key="8">
    <source>
        <dbReference type="PROSITE" id="PS50048"/>
    </source>
</evidence>
<dbReference type="PROSITE" id="PS50048">
    <property type="entry name" value="ZN2_CY6_FUNGAL_2"/>
    <property type="match status" value="1"/>
</dbReference>